<dbReference type="PANTHER" id="PTHR45716">
    <property type="entry name" value="BITESIZE, ISOFORM I"/>
    <property type="match status" value="1"/>
</dbReference>
<accession>A0AAD7W4C5</accession>
<evidence type="ECO:0000256" key="6">
    <source>
        <dbReference type="ARBA" id="ARBA00022737"/>
    </source>
</evidence>
<feature type="domain" description="C2" evidence="11">
    <location>
        <begin position="260"/>
        <end position="380"/>
    </location>
</feature>
<comment type="caution">
    <text evidence="13">The sequence shown here is derived from an EMBL/GenBank/DDBJ whole genome shotgun (WGS) entry which is preliminary data.</text>
</comment>
<dbReference type="Proteomes" id="UP001221898">
    <property type="component" value="Unassembled WGS sequence"/>
</dbReference>
<dbReference type="Gene3D" id="2.60.40.150">
    <property type="entry name" value="C2 domain"/>
    <property type="match status" value="2"/>
</dbReference>
<evidence type="ECO:0000259" key="11">
    <source>
        <dbReference type="PROSITE" id="PS50004"/>
    </source>
</evidence>
<dbReference type="SMART" id="SM00239">
    <property type="entry name" value="C2"/>
    <property type="match status" value="2"/>
</dbReference>
<feature type="domain" description="C2" evidence="11">
    <location>
        <begin position="395"/>
        <end position="524"/>
    </location>
</feature>
<dbReference type="GO" id="GO:0006886">
    <property type="term" value="P:intracellular protein transport"/>
    <property type="evidence" value="ECO:0007669"/>
    <property type="project" value="InterPro"/>
</dbReference>
<dbReference type="FunFam" id="2.60.40.150:FF:000108">
    <property type="entry name" value="Synaptotagmin like 1"/>
    <property type="match status" value="1"/>
</dbReference>
<keyword evidence="4" id="KW-0268">Exocytosis</keyword>
<keyword evidence="3" id="KW-1003">Cell membrane</keyword>
<evidence type="ECO:0000256" key="7">
    <source>
        <dbReference type="ARBA" id="ARBA00023136"/>
    </source>
</evidence>
<name>A0AAD7W4C5_9TELE</name>
<evidence type="ECO:0000256" key="10">
    <source>
        <dbReference type="SAM" id="MobiDB-lite"/>
    </source>
</evidence>
<protein>
    <recommendedName>
        <fullName evidence="8">Synaptotagmin-like protein 1</fullName>
    </recommendedName>
    <alternativeName>
        <fullName evidence="9">Exophilin-7</fullName>
    </alternativeName>
</protein>
<evidence type="ECO:0000256" key="4">
    <source>
        <dbReference type="ARBA" id="ARBA00022483"/>
    </source>
</evidence>
<dbReference type="GO" id="GO:0005886">
    <property type="term" value="C:plasma membrane"/>
    <property type="evidence" value="ECO:0007669"/>
    <property type="project" value="UniProtKB-SubCell"/>
</dbReference>
<dbReference type="GO" id="GO:0031267">
    <property type="term" value="F:small GTPase binding"/>
    <property type="evidence" value="ECO:0007669"/>
    <property type="project" value="InterPro"/>
</dbReference>
<dbReference type="CDD" id="cd04020">
    <property type="entry name" value="C2B_SLP_1-2-3-4"/>
    <property type="match status" value="1"/>
</dbReference>
<dbReference type="GO" id="GO:0006887">
    <property type="term" value="P:exocytosis"/>
    <property type="evidence" value="ECO:0007669"/>
    <property type="project" value="UniProtKB-KW"/>
</dbReference>
<feature type="region of interest" description="Disordered" evidence="10">
    <location>
        <begin position="114"/>
        <end position="240"/>
    </location>
</feature>
<gene>
    <name evidence="13" type="ORF">AAFF_G00242420</name>
</gene>
<evidence type="ECO:0000256" key="5">
    <source>
        <dbReference type="ARBA" id="ARBA00022553"/>
    </source>
</evidence>
<keyword evidence="7" id="KW-0472">Membrane</keyword>
<dbReference type="FunFam" id="2.60.40.150:FF:000006">
    <property type="entry name" value="Synaptotagmin-like 5, isoform CRA_a"/>
    <property type="match status" value="1"/>
</dbReference>
<dbReference type="InterPro" id="IPR000008">
    <property type="entry name" value="C2_dom"/>
</dbReference>
<evidence type="ECO:0000256" key="2">
    <source>
        <dbReference type="ARBA" id="ARBA00004236"/>
    </source>
</evidence>
<dbReference type="EMBL" id="JAINUG010000320">
    <property type="protein sequence ID" value="KAJ8378427.1"/>
    <property type="molecule type" value="Genomic_DNA"/>
</dbReference>
<proteinExistence type="predicted"/>
<dbReference type="InterPro" id="IPR035892">
    <property type="entry name" value="C2_domain_sf"/>
</dbReference>
<dbReference type="PROSITE" id="PS50004">
    <property type="entry name" value="C2"/>
    <property type="match status" value="2"/>
</dbReference>
<dbReference type="InterPro" id="IPR043567">
    <property type="entry name" value="SYTL1-5_C2B"/>
</dbReference>
<dbReference type="GO" id="GO:0042043">
    <property type="term" value="F:neurexin family protein binding"/>
    <property type="evidence" value="ECO:0007669"/>
    <property type="project" value="TreeGrafter"/>
</dbReference>
<sequence>MEKEASPESLLDLSHLTEEEQTAILQVLLRDTELRSQEEGRISKLRHTVSDPQQLKSFSGDWFSEVRAKRHRKYGCDIVQASIRRKKKLKDVPLSVLASGGVFGNQVEVNLHNGTPQRAEMQEAEEDEEGGRSVADPAYTSHSTVVPIPAPRIVNTATKKSPVTHNGATASTECVSEQNGQGERGESTAEREERALQTPSPTVQVDSEKDTDSVSSSAPTEPDQTRLRPGGSTSSLHSNHTLSGSMMSLFSSGEFGMVEVRGSLQFSLHYDTKKEELQVRVCRCQDLALARKNRSDPYVKTYLLPDKSSHSKKKTVVKKKTVNPVYEETLKYKCKMVELKGRTLNLSVWHHDPVRRNVFLGEVEVGLGDWDWGQAEPCWRPLQARVQMSQDSISSRGTLLLSLKFSPAGSEGSGLPLTGELHIWLREAQGLIPTKGGIVDSFVKSYVLPDESRSSRQKTRVIKNTVSPTYNHTMVYDGFQTVDLSEACAEITVWEKDAFSAQLLGGVRLSPGTGQSYGQPVVWMDSSEEEVTVWNTMIQTPNTWVDATLPLRTNLAPRRE</sequence>
<dbReference type="PANTHER" id="PTHR45716:SF3">
    <property type="entry name" value="SYNAPTOTAGMIN-LIKE PROTEIN 1"/>
    <property type="match status" value="1"/>
</dbReference>
<keyword evidence="5" id="KW-0597">Phosphoprotein</keyword>
<feature type="compositionally biased region" description="Low complexity" evidence="10">
    <location>
        <begin position="231"/>
        <end position="240"/>
    </location>
</feature>
<evidence type="ECO:0000256" key="3">
    <source>
        <dbReference type="ARBA" id="ARBA00022475"/>
    </source>
</evidence>
<dbReference type="GO" id="GO:0070382">
    <property type="term" value="C:exocytic vesicle"/>
    <property type="evidence" value="ECO:0007669"/>
    <property type="project" value="TreeGrafter"/>
</dbReference>
<dbReference type="Gene3D" id="6.10.250.3000">
    <property type="match status" value="1"/>
</dbReference>
<evidence type="ECO:0000256" key="9">
    <source>
        <dbReference type="ARBA" id="ARBA00075525"/>
    </source>
</evidence>
<evidence type="ECO:0000259" key="12">
    <source>
        <dbReference type="PROSITE" id="PS50916"/>
    </source>
</evidence>
<dbReference type="PROSITE" id="PS50916">
    <property type="entry name" value="RABBD"/>
    <property type="match status" value="1"/>
</dbReference>
<evidence type="ECO:0000256" key="1">
    <source>
        <dbReference type="ARBA" id="ARBA00004184"/>
    </source>
</evidence>
<feature type="domain" description="RabBD" evidence="12">
    <location>
        <begin position="10"/>
        <end position="66"/>
    </location>
</feature>
<dbReference type="AlphaFoldDB" id="A0AAD7W4C5"/>
<keyword evidence="6" id="KW-0677">Repeat</keyword>
<dbReference type="Pfam" id="PF00168">
    <property type="entry name" value="C2"/>
    <property type="match status" value="2"/>
</dbReference>
<keyword evidence="14" id="KW-1185">Reference proteome</keyword>
<evidence type="ECO:0000256" key="8">
    <source>
        <dbReference type="ARBA" id="ARBA00072163"/>
    </source>
</evidence>
<dbReference type="SUPFAM" id="SSF49562">
    <property type="entry name" value="C2 domain (Calcium/lipid-binding domain, CaLB)"/>
    <property type="match status" value="2"/>
</dbReference>
<organism evidence="13 14">
    <name type="scientific">Aldrovandia affinis</name>
    <dbReference type="NCBI Taxonomy" id="143900"/>
    <lineage>
        <taxon>Eukaryota</taxon>
        <taxon>Metazoa</taxon>
        <taxon>Chordata</taxon>
        <taxon>Craniata</taxon>
        <taxon>Vertebrata</taxon>
        <taxon>Euteleostomi</taxon>
        <taxon>Actinopterygii</taxon>
        <taxon>Neopterygii</taxon>
        <taxon>Teleostei</taxon>
        <taxon>Notacanthiformes</taxon>
        <taxon>Halosauridae</taxon>
        <taxon>Aldrovandia</taxon>
    </lineage>
</organism>
<evidence type="ECO:0000313" key="13">
    <source>
        <dbReference type="EMBL" id="KAJ8378427.1"/>
    </source>
</evidence>
<evidence type="ECO:0000313" key="14">
    <source>
        <dbReference type="Proteomes" id="UP001221898"/>
    </source>
</evidence>
<reference evidence="13" key="1">
    <citation type="journal article" date="2023" name="Science">
        <title>Genome structures resolve the early diversification of teleost fishes.</title>
        <authorList>
            <person name="Parey E."/>
            <person name="Louis A."/>
            <person name="Montfort J."/>
            <person name="Bouchez O."/>
            <person name="Roques C."/>
            <person name="Iampietro C."/>
            <person name="Lluch J."/>
            <person name="Castinel A."/>
            <person name="Donnadieu C."/>
            <person name="Desvignes T."/>
            <person name="Floi Bucao C."/>
            <person name="Jouanno E."/>
            <person name="Wen M."/>
            <person name="Mejri S."/>
            <person name="Dirks R."/>
            <person name="Jansen H."/>
            <person name="Henkel C."/>
            <person name="Chen W.J."/>
            <person name="Zahm M."/>
            <person name="Cabau C."/>
            <person name="Klopp C."/>
            <person name="Thompson A.W."/>
            <person name="Robinson-Rechavi M."/>
            <person name="Braasch I."/>
            <person name="Lecointre G."/>
            <person name="Bobe J."/>
            <person name="Postlethwait J.H."/>
            <person name="Berthelot C."/>
            <person name="Roest Crollius H."/>
            <person name="Guiguen Y."/>
        </authorList>
    </citation>
    <scope>NUCLEOTIDE SEQUENCE</scope>
    <source>
        <strain evidence="13">NC1722</strain>
    </source>
</reference>
<comment type="subcellular location">
    <subcellularLocation>
        <location evidence="2">Cell membrane</location>
    </subcellularLocation>
    <subcellularLocation>
        <location evidence="1">Endomembrane system</location>
        <topology evidence="1">Peripheral membrane protein</topology>
    </subcellularLocation>
</comment>
<dbReference type="InterPro" id="IPR010911">
    <property type="entry name" value="Rab_BD"/>
</dbReference>
<feature type="compositionally biased region" description="Basic and acidic residues" evidence="10">
    <location>
        <begin position="183"/>
        <end position="195"/>
    </location>
</feature>
<feature type="compositionally biased region" description="Polar residues" evidence="10">
    <location>
        <begin position="155"/>
        <end position="181"/>
    </location>
</feature>